<evidence type="ECO:0000313" key="2">
    <source>
        <dbReference type="Proteomes" id="UP000823674"/>
    </source>
</evidence>
<gene>
    <name evidence="1" type="primary">A09p031590.1_BraROA</name>
    <name evidence="1" type="ORF">IGI04_035389</name>
</gene>
<organism evidence="1 2">
    <name type="scientific">Brassica rapa subsp. trilocularis</name>
    <dbReference type="NCBI Taxonomy" id="1813537"/>
    <lineage>
        <taxon>Eukaryota</taxon>
        <taxon>Viridiplantae</taxon>
        <taxon>Streptophyta</taxon>
        <taxon>Embryophyta</taxon>
        <taxon>Tracheophyta</taxon>
        <taxon>Spermatophyta</taxon>
        <taxon>Magnoliopsida</taxon>
        <taxon>eudicotyledons</taxon>
        <taxon>Gunneridae</taxon>
        <taxon>Pentapetalae</taxon>
        <taxon>rosids</taxon>
        <taxon>malvids</taxon>
        <taxon>Brassicales</taxon>
        <taxon>Brassicaceae</taxon>
        <taxon>Brassiceae</taxon>
        <taxon>Brassica</taxon>
    </lineage>
</organism>
<proteinExistence type="predicted"/>
<dbReference type="Proteomes" id="UP000823674">
    <property type="component" value="Chromosome A09"/>
</dbReference>
<reference evidence="1 2" key="1">
    <citation type="submission" date="2021-03" db="EMBL/GenBank/DDBJ databases">
        <authorList>
            <person name="King G.J."/>
            <person name="Bancroft I."/>
            <person name="Baten A."/>
            <person name="Bloomfield J."/>
            <person name="Borpatragohain P."/>
            <person name="He Z."/>
            <person name="Irish N."/>
            <person name="Irwin J."/>
            <person name="Liu K."/>
            <person name="Mauleon R.P."/>
            <person name="Moore J."/>
            <person name="Morris R."/>
            <person name="Ostergaard L."/>
            <person name="Wang B."/>
            <person name="Wells R."/>
        </authorList>
    </citation>
    <scope>NUCLEOTIDE SEQUENCE [LARGE SCALE GENOMIC DNA]</scope>
    <source>
        <strain evidence="1">R-o-18</strain>
        <tissue evidence="1">Leaf</tissue>
    </source>
</reference>
<accession>A0ABQ7LBJ4</accession>
<comment type="caution">
    <text evidence="1">The sequence shown here is derived from an EMBL/GenBank/DDBJ whole genome shotgun (WGS) entry which is preliminary data.</text>
</comment>
<feature type="non-terminal residue" evidence="1">
    <location>
        <position position="1"/>
    </location>
</feature>
<keyword evidence="2" id="KW-1185">Reference proteome</keyword>
<dbReference type="EMBL" id="JADBGQ010000008">
    <property type="protein sequence ID" value="KAG5383919.1"/>
    <property type="molecule type" value="Genomic_DNA"/>
</dbReference>
<sequence>QHILGLFKTTKLVGHLKPSLHEILQEKDIQIHLLDKAIKSAAEPEVDPTPYSTNHSANHDICALTMSYLTNQEGFQTNWNRAKLFKGQDIMNFTSRRFLSPSICKYQALEEDSNPTMKHHSEKQIMGYKRDL</sequence>
<protein>
    <submittedName>
        <fullName evidence="1">Uncharacterized protein</fullName>
    </submittedName>
</protein>
<evidence type="ECO:0000313" key="1">
    <source>
        <dbReference type="EMBL" id="KAG5383919.1"/>
    </source>
</evidence>
<name>A0ABQ7LBJ4_BRACM</name>